<evidence type="ECO:0000313" key="7">
    <source>
        <dbReference type="Proteomes" id="UP001589619"/>
    </source>
</evidence>
<keyword evidence="3" id="KW-0472">Membrane</keyword>
<dbReference type="Pfam" id="PF00497">
    <property type="entry name" value="SBP_bac_3"/>
    <property type="match status" value="1"/>
</dbReference>
<dbReference type="Proteomes" id="UP001589619">
    <property type="component" value="Unassembled WGS sequence"/>
</dbReference>
<comment type="caution">
    <text evidence="6">The sequence shown here is derived from an EMBL/GenBank/DDBJ whole genome shotgun (WGS) entry which is preliminary data.</text>
</comment>
<feature type="transmembrane region" description="Helical" evidence="3">
    <location>
        <begin position="39"/>
        <end position="59"/>
    </location>
</feature>
<dbReference type="EMBL" id="JBHMAG010000015">
    <property type="protein sequence ID" value="MFB9754414.1"/>
    <property type="molecule type" value="Genomic_DNA"/>
</dbReference>
<reference evidence="6 7" key="1">
    <citation type="submission" date="2024-09" db="EMBL/GenBank/DDBJ databases">
        <authorList>
            <person name="Sun Q."/>
            <person name="Mori K."/>
        </authorList>
    </citation>
    <scope>NUCLEOTIDE SEQUENCE [LARGE SCALE GENOMIC DNA]</scope>
    <source>
        <strain evidence="6 7">JCM 12520</strain>
    </source>
</reference>
<feature type="domain" description="Ionotropic glutamate receptor C-terminal" evidence="5">
    <location>
        <begin position="97"/>
        <end position="317"/>
    </location>
</feature>
<dbReference type="PANTHER" id="PTHR35936:SF19">
    <property type="entry name" value="AMINO-ACID-BINDING PROTEIN YXEM-RELATED"/>
    <property type="match status" value="1"/>
</dbReference>
<keyword evidence="7" id="KW-1185">Reference proteome</keyword>
<keyword evidence="3" id="KW-1133">Transmembrane helix</keyword>
<organism evidence="6 7">
    <name type="scientific">Paenibacillus hodogayensis</name>
    <dbReference type="NCBI Taxonomy" id="279208"/>
    <lineage>
        <taxon>Bacteria</taxon>
        <taxon>Bacillati</taxon>
        <taxon>Bacillota</taxon>
        <taxon>Bacilli</taxon>
        <taxon>Bacillales</taxon>
        <taxon>Paenibacillaceae</taxon>
        <taxon>Paenibacillus</taxon>
    </lineage>
</organism>
<dbReference type="SUPFAM" id="SSF53850">
    <property type="entry name" value="Periplasmic binding protein-like II"/>
    <property type="match status" value="1"/>
</dbReference>
<evidence type="ECO:0000256" key="2">
    <source>
        <dbReference type="SAM" id="MobiDB-lite"/>
    </source>
</evidence>
<evidence type="ECO:0000256" key="1">
    <source>
        <dbReference type="ARBA" id="ARBA00022729"/>
    </source>
</evidence>
<sequence>MKINYHIKFGLEALQEQVRCRYSLQTRKKEKVIMHMKKWSLPLVFIFVLLMVSACGTASNKGTASQPDPAKTETPKDDSKQNSDSENTLAQIKKAGKIVIGTGGNYRPYNYMDNNNLVGYDIDWGNLIAEGLGVKVEYVTGEASGLIPGLVAKKFDIVMGGMSITEERKKTVDFSVPYSQDGIIAVIKKGSNAVDDLTNIAGKVVGANAGSSFEAAVKTIGGYKELKSYPGAPQSFTDLLAGRLDLVAIGKISATDYIKNSPFGKDLEIVGKPYDTKGVGVVIRQNNPELKAAIDKVIEDKKKDGTFDKLTNKHFGFTLDK</sequence>
<evidence type="ECO:0000259" key="5">
    <source>
        <dbReference type="SMART" id="SM00079"/>
    </source>
</evidence>
<accession>A0ABV5W1G6</accession>
<protein>
    <submittedName>
        <fullName evidence="6">Transporter substrate-binding domain-containing protein</fullName>
    </submittedName>
</protein>
<dbReference type="Gene3D" id="3.40.190.10">
    <property type="entry name" value="Periplasmic binding protein-like II"/>
    <property type="match status" value="2"/>
</dbReference>
<keyword evidence="1" id="KW-0732">Signal</keyword>
<dbReference type="SMART" id="SM00079">
    <property type="entry name" value="PBPe"/>
    <property type="match status" value="1"/>
</dbReference>
<keyword evidence="3" id="KW-0812">Transmembrane</keyword>
<dbReference type="SMART" id="SM00062">
    <property type="entry name" value="PBPb"/>
    <property type="match status" value="1"/>
</dbReference>
<proteinExistence type="predicted"/>
<feature type="domain" description="Solute-binding protein family 3/N-terminal" evidence="4">
    <location>
        <begin position="97"/>
        <end position="318"/>
    </location>
</feature>
<feature type="region of interest" description="Disordered" evidence="2">
    <location>
        <begin position="58"/>
        <end position="87"/>
    </location>
</feature>
<dbReference type="CDD" id="cd13530">
    <property type="entry name" value="PBP2_peptides_like"/>
    <property type="match status" value="1"/>
</dbReference>
<dbReference type="InterPro" id="IPR001320">
    <property type="entry name" value="Iontro_rcpt_C"/>
</dbReference>
<evidence type="ECO:0000256" key="3">
    <source>
        <dbReference type="SAM" id="Phobius"/>
    </source>
</evidence>
<feature type="compositionally biased region" description="Basic and acidic residues" evidence="2">
    <location>
        <begin position="70"/>
        <end position="83"/>
    </location>
</feature>
<dbReference type="PANTHER" id="PTHR35936">
    <property type="entry name" value="MEMBRANE-BOUND LYTIC MUREIN TRANSGLYCOSYLASE F"/>
    <property type="match status" value="1"/>
</dbReference>
<name>A0ABV5W1G6_9BACL</name>
<evidence type="ECO:0000313" key="6">
    <source>
        <dbReference type="EMBL" id="MFB9754414.1"/>
    </source>
</evidence>
<dbReference type="InterPro" id="IPR001638">
    <property type="entry name" value="Solute-binding_3/MltF_N"/>
</dbReference>
<dbReference type="RefSeq" id="WP_344916177.1">
    <property type="nucleotide sequence ID" value="NZ_BAAAYO010000018.1"/>
</dbReference>
<evidence type="ECO:0000259" key="4">
    <source>
        <dbReference type="SMART" id="SM00062"/>
    </source>
</evidence>
<gene>
    <name evidence="6" type="ORF">ACFFNY_22820</name>
</gene>